<accession>E7QPA6</accession>
<feature type="domain" description="DUF8100" evidence="2">
    <location>
        <begin position="45"/>
        <end position="189"/>
    </location>
</feature>
<dbReference type="RefSeq" id="WP_007976783.1">
    <property type="nucleotide sequence ID" value="NZ_AEMG01000002.1"/>
</dbReference>
<feature type="transmembrane region" description="Helical" evidence="1">
    <location>
        <begin position="143"/>
        <end position="161"/>
    </location>
</feature>
<gene>
    <name evidence="4" type="ORF">SAMN05444342_1946</name>
    <name evidence="3" type="ORF">ZOD2009_02725</name>
</gene>
<reference evidence="4" key="2">
    <citation type="submission" date="2016-11" db="EMBL/GenBank/DDBJ databases">
        <authorList>
            <person name="Jaros S."/>
            <person name="Januszkiewicz K."/>
            <person name="Wedrychowicz H."/>
        </authorList>
    </citation>
    <scope>NUCLEOTIDE SEQUENCE [LARGE SCALE GENOMIC DNA]</scope>
    <source>
        <strain evidence="4">DX253</strain>
    </source>
</reference>
<dbReference type="Proteomes" id="UP000184203">
    <property type="component" value="Unassembled WGS sequence"/>
</dbReference>
<evidence type="ECO:0000313" key="6">
    <source>
        <dbReference type="Proteomes" id="UP000184203"/>
    </source>
</evidence>
<dbReference type="Proteomes" id="UP000003751">
    <property type="component" value="Unassembled WGS sequence"/>
</dbReference>
<feature type="transmembrane region" description="Helical" evidence="1">
    <location>
        <begin position="67"/>
        <end position="87"/>
    </location>
</feature>
<protein>
    <recommendedName>
        <fullName evidence="2">DUF8100 domain-containing protein</fullName>
    </recommendedName>
</protein>
<keyword evidence="1" id="KW-0812">Transmembrane</keyword>
<dbReference type="InterPro" id="IPR058413">
    <property type="entry name" value="DUF8100"/>
</dbReference>
<feature type="transmembrane region" description="Helical" evidence="1">
    <location>
        <begin position="167"/>
        <end position="186"/>
    </location>
</feature>
<dbReference type="Pfam" id="PF26402">
    <property type="entry name" value="DUF8100"/>
    <property type="match status" value="1"/>
</dbReference>
<dbReference type="OrthoDB" id="271855at2157"/>
<name>E7QPA6_HALPU</name>
<evidence type="ECO:0000313" key="5">
    <source>
        <dbReference type="Proteomes" id="UP000003751"/>
    </source>
</evidence>
<keyword evidence="6" id="KW-1185">Reference proteome</keyword>
<organism evidence="3 5">
    <name type="scientific">Haladaptatus paucihalophilus DX253</name>
    <dbReference type="NCBI Taxonomy" id="797209"/>
    <lineage>
        <taxon>Archaea</taxon>
        <taxon>Methanobacteriati</taxon>
        <taxon>Methanobacteriota</taxon>
        <taxon>Stenosarchaea group</taxon>
        <taxon>Halobacteria</taxon>
        <taxon>Halobacteriales</taxon>
        <taxon>Haladaptataceae</taxon>
        <taxon>Haladaptatus</taxon>
    </lineage>
</organism>
<evidence type="ECO:0000313" key="4">
    <source>
        <dbReference type="EMBL" id="SHK64209.1"/>
    </source>
</evidence>
<evidence type="ECO:0000313" key="3">
    <source>
        <dbReference type="EMBL" id="EFW94022.1"/>
    </source>
</evidence>
<keyword evidence="1" id="KW-0472">Membrane</keyword>
<dbReference type="AlphaFoldDB" id="E7QPA6"/>
<dbReference type="EMBL" id="FRAN01000002">
    <property type="protein sequence ID" value="SHK64209.1"/>
    <property type="molecule type" value="Genomic_DNA"/>
</dbReference>
<keyword evidence="1" id="KW-1133">Transmembrane helix</keyword>
<evidence type="ECO:0000256" key="1">
    <source>
        <dbReference type="SAM" id="Phobius"/>
    </source>
</evidence>
<reference evidence="6" key="3">
    <citation type="submission" date="2016-11" db="EMBL/GenBank/DDBJ databases">
        <authorList>
            <person name="Varghese N."/>
            <person name="Submissions S."/>
        </authorList>
    </citation>
    <scope>NUCLEOTIDE SEQUENCE [LARGE SCALE GENOMIC DNA]</scope>
    <source>
        <strain evidence="6">DX253</strain>
    </source>
</reference>
<proteinExistence type="predicted"/>
<reference evidence="3 5" key="1">
    <citation type="journal article" date="2014" name="ISME J.">
        <title>Trehalose/2-sulfotrehalose biosynthesis and glycine-betaine uptake are widely spread mechanisms for osmoadaptation in the Halobacteriales.</title>
        <authorList>
            <person name="Youssef N.H."/>
            <person name="Savage-Ashlock K.N."/>
            <person name="McCully A.L."/>
            <person name="Luedtke B."/>
            <person name="Shaw E.I."/>
            <person name="Hoff W.D."/>
            <person name="Elshahed M.S."/>
        </authorList>
    </citation>
    <scope>NUCLEOTIDE SEQUENCE [LARGE SCALE GENOMIC DNA]</scope>
    <source>
        <strain evidence="3 5">DX253</strain>
    </source>
</reference>
<feature type="transmembrane region" description="Helical" evidence="1">
    <location>
        <begin position="35"/>
        <end position="55"/>
    </location>
</feature>
<dbReference type="STRING" id="797209.GCA_000376445_01674"/>
<dbReference type="PATRIC" id="fig|797209.4.peg.527"/>
<evidence type="ECO:0000259" key="2">
    <source>
        <dbReference type="Pfam" id="PF26402"/>
    </source>
</evidence>
<feature type="transmembrane region" description="Helical" evidence="1">
    <location>
        <begin position="107"/>
        <end position="127"/>
    </location>
</feature>
<sequence length="190" mass="20187">MDRTRLGRLLSVVLVPLGVALLALSAITDDIVGAVLGAGTVLLGAAFFVTVDRFSDVEFDLTETPSVVVNVVQLGGVLIVFALLAYLLSDVESVTRVFDAGPPSPTYPAYVGIAMGVLLGGVVPFLTQQLEDRRTRLSDSVRVRTVGFSFTFGTYAILLLYQPSSSALYATAYLCSRICVLVGVYASSRL</sequence>
<dbReference type="eggNOG" id="ENOG502N5J5">
    <property type="taxonomic scope" value="Archaea"/>
</dbReference>
<dbReference type="EMBL" id="AEMG01000002">
    <property type="protein sequence ID" value="EFW94022.1"/>
    <property type="molecule type" value="Genomic_DNA"/>
</dbReference>